<evidence type="ECO:0000313" key="4">
    <source>
        <dbReference type="Proteomes" id="UP000018936"/>
    </source>
</evidence>
<dbReference type="PANTHER" id="PTHR24129:SF0">
    <property type="entry name" value="ANKYCORBIN"/>
    <property type="match status" value="1"/>
</dbReference>
<dbReference type="SUPFAM" id="SSF48403">
    <property type="entry name" value="Ankyrin repeat"/>
    <property type="match status" value="1"/>
</dbReference>
<dbReference type="EMBL" id="AZIM01003031">
    <property type="protein sequence ID" value="ETE62850.1"/>
    <property type="molecule type" value="Genomic_DNA"/>
</dbReference>
<sequence>MVACENGSVETVEALIHGGARVGLIDATGHDAAHYGAATGNALIQHYLQEAVQRHSWASEEQSPDLSSQVKSFPFQKGLIGSSTSWEVNP</sequence>
<gene>
    <name evidence="3" type="primary">ANKRD24</name>
    <name evidence="3" type="ORF">L345_11393</name>
</gene>
<dbReference type="AlphaFoldDB" id="V8NLA9"/>
<name>V8NLA9_OPHHA</name>
<comment type="caution">
    <text evidence="3">The sequence shown here is derived from an EMBL/GenBank/DDBJ whole genome shotgun (WGS) entry which is preliminary data.</text>
</comment>
<feature type="non-terminal residue" evidence="3">
    <location>
        <position position="1"/>
    </location>
</feature>
<evidence type="ECO:0000256" key="1">
    <source>
        <dbReference type="ARBA" id="ARBA00022737"/>
    </source>
</evidence>
<keyword evidence="1" id="KW-0677">Repeat</keyword>
<protein>
    <submittedName>
        <fullName evidence="3">Ankyrin repeat domain-containing protein 24</fullName>
    </submittedName>
</protein>
<dbReference type="Gene3D" id="1.25.40.20">
    <property type="entry name" value="Ankyrin repeat-containing domain"/>
    <property type="match status" value="1"/>
</dbReference>
<keyword evidence="2" id="KW-0175">Coiled coil</keyword>
<organism evidence="3 4">
    <name type="scientific">Ophiophagus hannah</name>
    <name type="common">King cobra</name>
    <name type="synonym">Naja hannah</name>
    <dbReference type="NCBI Taxonomy" id="8665"/>
    <lineage>
        <taxon>Eukaryota</taxon>
        <taxon>Metazoa</taxon>
        <taxon>Chordata</taxon>
        <taxon>Craniata</taxon>
        <taxon>Vertebrata</taxon>
        <taxon>Euteleostomi</taxon>
        <taxon>Lepidosauria</taxon>
        <taxon>Squamata</taxon>
        <taxon>Bifurcata</taxon>
        <taxon>Unidentata</taxon>
        <taxon>Episquamata</taxon>
        <taxon>Toxicofera</taxon>
        <taxon>Serpentes</taxon>
        <taxon>Colubroidea</taxon>
        <taxon>Elapidae</taxon>
        <taxon>Elapinae</taxon>
        <taxon>Ophiophagus</taxon>
    </lineage>
</organism>
<dbReference type="GO" id="GO:0003779">
    <property type="term" value="F:actin binding"/>
    <property type="evidence" value="ECO:0007669"/>
    <property type="project" value="InterPro"/>
</dbReference>
<dbReference type="OrthoDB" id="341259at2759"/>
<dbReference type="InterPro" id="IPR042420">
    <property type="entry name" value="RAI14/UACA"/>
</dbReference>
<evidence type="ECO:0000256" key="2">
    <source>
        <dbReference type="ARBA" id="ARBA00023054"/>
    </source>
</evidence>
<proteinExistence type="predicted"/>
<dbReference type="PANTHER" id="PTHR24129">
    <property type="entry name" value="ANKYCORBIN"/>
    <property type="match status" value="1"/>
</dbReference>
<reference evidence="3 4" key="1">
    <citation type="journal article" date="2013" name="Proc. Natl. Acad. Sci. U.S.A.">
        <title>The king cobra genome reveals dynamic gene evolution and adaptation in the snake venom system.</title>
        <authorList>
            <person name="Vonk F.J."/>
            <person name="Casewell N.R."/>
            <person name="Henkel C.V."/>
            <person name="Heimberg A.M."/>
            <person name="Jansen H.J."/>
            <person name="McCleary R.J."/>
            <person name="Kerkkamp H.M."/>
            <person name="Vos R.A."/>
            <person name="Guerreiro I."/>
            <person name="Calvete J.J."/>
            <person name="Wuster W."/>
            <person name="Woods A.E."/>
            <person name="Logan J.M."/>
            <person name="Harrison R.A."/>
            <person name="Castoe T.A."/>
            <person name="de Koning A.P."/>
            <person name="Pollock D.D."/>
            <person name="Yandell M."/>
            <person name="Calderon D."/>
            <person name="Renjifo C."/>
            <person name="Currier R.B."/>
            <person name="Salgado D."/>
            <person name="Pla D."/>
            <person name="Sanz L."/>
            <person name="Hyder A.S."/>
            <person name="Ribeiro J.M."/>
            <person name="Arntzen J.W."/>
            <person name="van den Thillart G.E."/>
            <person name="Boetzer M."/>
            <person name="Pirovano W."/>
            <person name="Dirks R.P."/>
            <person name="Spaink H.P."/>
            <person name="Duboule D."/>
            <person name="McGlinn E."/>
            <person name="Kini R.M."/>
            <person name="Richardson M.K."/>
        </authorList>
    </citation>
    <scope>NUCLEOTIDE SEQUENCE</scope>
    <source>
        <tissue evidence="3">Blood</tissue>
    </source>
</reference>
<evidence type="ECO:0000313" key="3">
    <source>
        <dbReference type="EMBL" id="ETE62850.1"/>
    </source>
</evidence>
<keyword evidence="4" id="KW-1185">Reference proteome</keyword>
<dbReference type="InterPro" id="IPR036770">
    <property type="entry name" value="Ankyrin_rpt-contain_sf"/>
</dbReference>
<dbReference type="Proteomes" id="UP000018936">
    <property type="component" value="Unassembled WGS sequence"/>
</dbReference>
<accession>V8NLA9</accession>